<evidence type="ECO:0000313" key="2">
    <source>
        <dbReference type="Proteomes" id="UP001174934"/>
    </source>
</evidence>
<proteinExistence type="predicted"/>
<evidence type="ECO:0000313" key="1">
    <source>
        <dbReference type="EMBL" id="KAK0637229.1"/>
    </source>
</evidence>
<protein>
    <submittedName>
        <fullName evidence="1">Uncharacterized protein</fullName>
    </submittedName>
</protein>
<dbReference type="Proteomes" id="UP001174934">
    <property type="component" value="Unassembled WGS sequence"/>
</dbReference>
<name>A0AA39XND7_9PEZI</name>
<comment type="caution">
    <text evidence="1">The sequence shown here is derived from an EMBL/GenBank/DDBJ whole genome shotgun (WGS) entry which is preliminary data.</text>
</comment>
<sequence length="90" mass="10260">MEEVMALSTVPLQHQFSHCLAYAYIICTSCTPSGKLLRWMTATFWSFYQKNMMLVPALVRIMASLHFVPRSLFFCSTQKLTATSAGPMCW</sequence>
<gene>
    <name evidence="1" type="ORF">B0T17DRAFT_521093</name>
</gene>
<organism evidence="1 2">
    <name type="scientific">Bombardia bombarda</name>
    <dbReference type="NCBI Taxonomy" id="252184"/>
    <lineage>
        <taxon>Eukaryota</taxon>
        <taxon>Fungi</taxon>
        <taxon>Dikarya</taxon>
        <taxon>Ascomycota</taxon>
        <taxon>Pezizomycotina</taxon>
        <taxon>Sordariomycetes</taxon>
        <taxon>Sordariomycetidae</taxon>
        <taxon>Sordariales</taxon>
        <taxon>Lasiosphaeriaceae</taxon>
        <taxon>Bombardia</taxon>
    </lineage>
</organism>
<dbReference type="AlphaFoldDB" id="A0AA39XND7"/>
<reference evidence="1" key="1">
    <citation type="submission" date="2023-06" db="EMBL/GenBank/DDBJ databases">
        <title>Genome-scale phylogeny and comparative genomics of the fungal order Sordariales.</title>
        <authorList>
            <consortium name="Lawrence Berkeley National Laboratory"/>
            <person name="Hensen N."/>
            <person name="Bonometti L."/>
            <person name="Westerberg I."/>
            <person name="Brannstrom I.O."/>
            <person name="Guillou S."/>
            <person name="Cros-Aarteil S."/>
            <person name="Calhoun S."/>
            <person name="Haridas S."/>
            <person name="Kuo A."/>
            <person name="Mondo S."/>
            <person name="Pangilinan J."/>
            <person name="Riley R."/>
            <person name="LaButti K."/>
            <person name="Andreopoulos B."/>
            <person name="Lipzen A."/>
            <person name="Chen C."/>
            <person name="Yanf M."/>
            <person name="Daum C."/>
            <person name="Ng V."/>
            <person name="Clum A."/>
            <person name="Steindorff A."/>
            <person name="Ohm R."/>
            <person name="Martin F."/>
            <person name="Silar P."/>
            <person name="Natvig D."/>
            <person name="Lalanne C."/>
            <person name="Gautier V."/>
            <person name="Ament-velasquez S.L."/>
            <person name="Kruys A."/>
            <person name="Hutchinson M.I."/>
            <person name="Powell A.J."/>
            <person name="Barry K."/>
            <person name="Miller A.N."/>
            <person name="Grigoriev I.V."/>
            <person name="Debuchy R."/>
            <person name="Gladieux P."/>
            <person name="Thoren M.H."/>
            <person name="Johannesson H."/>
        </authorList>
    </citation>
    <scope>NUCLEOTIDE SEQUENCE</scope>
    <source>
        <strain evidence="1">SMH3391-2</strain>
    </source>
</reference>
<dbReference type="EMBL" id="JAULSR010000001">
    <property type="protein sequence ID" value="KAK0637229.1"/>
    <property type="molecule type" value="Genomic_DNA"/>
</dbReference>
<accession>A0AA39XND7</accession>
<keyword evidence="2" id="KW-1185">Reference proteome</keyword>